<evidence type="ECO:0008006" key="4">
    <source>
        <dbReference type="Google" id="ProtNLM"/>
    </source>
</evidence>
<dbReference type="KEGG" id="mmuc:C1S78_026395"/>
<reference evidence="2 3" key="1">
    <citation type="journal article" date="2019" name="BMC Evol. Biol.">
        <title>Comparative genomics of Mycobacterium mucogenicum and Mycobacterium neoaurum clade members emphasizing tRNA and non-coding RNA.</title>
        <authorList>
            <person name="Behra P.R.K."/>
            <person name="Pettersson B.M.F."/>
            <person name="Das S."/>
            <person name="Dasgupta S."/>
            <person name="Kirsebom L.A."/>
        </authorList>
    </citation>
    <scope>NUCLEOTIDE SEQUENCE [LARGE SCALE GENOMIC DNA]</scope>
    <source>
        <strain evidence="2 3">DSM 44124</strain>
    </source>
</reference>
<dbReference type="AlphaFoldDB" id="A0A8E4R6X9"/>
<dbReference type="RefSeq" id="WP_138158575.1">
    <property type="nucleotide sequence ID" value="NZ_CP062008.1"/>
</dbReference>
<feature type="region of interest" description="Disordered" evidence="1">
    <location>
        <begin position="107"/>
        <end position="138"/>
    </location>
</feature>
<dbReference type="EMBL" id="CP062008">
    <property type="protein sequence ID" value="QPG68906.1"/>
    <property type="molecule type" value="Genomic_DNA"/>
</dbReference>
<evidence type="ECO:0000313" key="3">
    <source>
        <dbReference type="Proteomes" id="UP000309231"/>
    </source>
</evidence>
<accession>A0A8E4R6X9</accession>
<dbReference type="Proteomes" id="UP000309231">
    <property type="component" value="Chromosome"/>
</dbReference>
<reference evidence="2 3" key="2">
    <citation type="journal article" date="2019" name="Sci. Rep.">
        <title>Insight into the biology of Mycobacterium mucogenicum and Mycobacterium neoaurum clade members.</title>
        <authorList>
            <person name="Behra P.R.K."/>
            <person name="Pettersson B.M.F."/>
            <person name="Ramesh M."/>
            <person name="Dasgupta S."/>
            <person name="Kirsebom L.A."/>
        </authorList>
    </citation>
    <scope>NUCLEOTIDE SEQUENCE [LARGE SCALE GENOMIC DNA]</scope>
    <source>
        <strain evidence="2 3">DSM 44124</strain>
    </source>
</reference>
<sequence>MTTVMLTHDQRRRWARMVLKSELTQAQKTVLFALETYADWSDGTNAFPGEIQLAELCGMTTRAIRMALDRGKALGFIQQTQRANPKAHKAAVYRLVAPGSIMGIDNPSTGTSVPVETRSTGTQVPVNSPSTGTSVPVETRSTGTAVHVLPERTFLPPETYHHQPRVLRNWGTSPEPVPDAHTIDPPSPFCDKHPHGYRYSCGDCGNARTHRKAWMAAQAERDAAIELAENERHLESRRLIDACEDCDPHGHIVIGEDYRGNEQLGECTHPNLRLRLVAGDG</sequence>
<gene>
    <name evidence="2" type="ORF">C1S78_026395</name>
</gene>
<dbReference type="Gene3D" id="1.10.10.10">
    <property type="entry name" value="Winged helix-like DNA-binding domain superfamily/Winged helix DNA-binding domain"/>
    <property type="match status" value="1"/>
</dbReference>
<dbReference type="InterPro" id="IPR036388">
    <property type="entry name" value="WH-like_DNA-bd_sf"/>
</dbReference>
<dbReference type="GeneID" id="76728491"/>
<name>A0A8E4R6X9_MYCMU</name>
<protein>
    <recommendedName>
        <fullName evidence="4">Helix-turn-helix domain-containing protein</fullName>
    </recommendedName>
</protein>
<organism evidence="2 3">
    <name type="scientific">Mycolicibacterium mucogenicum DSM 44124</name>
    <dbReference type="NCBI Taxonomy" id="1226753"/>
    <lineage>
        <taxon>Bacteria</taxon>
        <taxon>Bacillati</taxon>
        <taxon>Actinomycetota</taxon>
        <taxon>Actinomycetes</taxon>
        <taxon>Mycobacteriales</taxon>
        <taxon>Mycobacteriaceae</taxon>
        <taxon>Mycolicibacterium</taxon>
    </lineage>
</organism>
<proteinExistence type="predicted"/>
<keyword evidence="3" id="KW-1185">Reference proteome</keyword>
<evidence type="ECO:0000313" key="2">
    <source>
        <dbReference type="EMBL" id="QPG68906.1"/>
    </source>
</evidence>
<evidence type="ECO:0000256" key="1">
    <source>
        <dbReference type="SAM" id="MobiDB-lite"/>
    </source>
</evidence>